<comment type="similarity">
    <text evidence="1 6">Belongs to the truncated hemoglobin family. Group I subfamily.</text>
</comment>
<keyword evidence="5 6" id="KW-0408">Iron</keyword>
<keyword evidence="2 6" id="KW-0813">Transport</keyword>
<evidence type="ECO:0000256" key="1">
    <source>
        <dbReference type="ARBA" id="ARBA00009660"/>
    </source>
</evidence>
<evidence type="ECO:0000256" key="4">
    <source>
        <dbReference type="ARBA" id="ARBA00022723"/>
    </source>
</evidence>
<dbReference type="PIRSF" id="PIRSF002030">
    <property type="entry name" value="Globin_Protozoa/Cyanobacteria"/>
    <property type="match status" value="1"/>
</dbReference>
<evidence type="ECO:0000256" key="6">
    <source>
        <dbReference type="PIRNR" id="PIRNR002030"/>
    </source>
</evidence>
<keyword evidence="4 6" id="KW-0479">Metal-binding</keyword>
<dbReference type="InterPro" id="IPR001486">
    <property type="entry name" value="Hemoglobin_trunc"/>
</dbReference>
<dbReference type="InterPro" id="IPR009050">
    <property type="entry name" value="Globin-like_sf"/>
</dbReference>
<dbReference type="GO" id="GO:0019825">
    <property type="term" value="F:oxygen binding"/>
    <property type="evidence" value="ECO:0007669"/>
    <property type="project" value="InterPro"/>
</dbReference>
<feature type="binding site" description="proximal binding residue" evidence="7">
    <location>
        <position position="95"/>
    </location>
    <ligand>
        <name>heme</name>
        <dbReference type="ChEBI" id="CHEBI:30413"/>
    </ligand>
    <ligandPart>
        <name>Fe</name>
        <dbReference type="ChEBI" id="CHEBI:18248"/>
    </ligandPart>
</feature>
<evidence type="ECO:0000256" key="2">
    <source>
        <dbReference type="ARBA" id="ARBA00022448"/>
    </source>
</evidence>
<proteinExistence type="inferred from homology"/>
<organism evidence="10 11">
    <name type="scientific">Pseudomonas graminis</name>
    <dbReference type="NCBI Taxonomy" id="158627"/>
    <lineage>
        <taxon>Bacteria</taxon>
        <taxon>Pseudomonadati</taxon>
        <taxon>Pseudomonadota</taxon>
        <taxon>Gammaproteobacteria</taxon>
        <taxon>Pseudomonadales</taxon>
        <taxon>Pseudomonadaceae</taxon>
        <taxon>Pseudomonas</taxon>
    </lineage>
</organism>
<keyword evidence="3 6" id="KW-0349">Heme</keyword>
<dbReference type="EMBL" id="MDEN01000069">
    <property type="protein sequence ID" value="OCX11328.1"/>
    <property type="molecule type" value="Genomic_DNA"/>
</dbReference>
<dbReference type="CDD" id="cd00454">
    <property type="entry name" value="TrHb1_N"/>
    <property type="match status" value="1"/>
</dbReference>
<evidence type="ECO:0000256" key="8">
    <source>
        <dbReference type="PIRSR" id="PIRSR601486-1"/>
    </source>
</evidence>
<feature type="binding site" description="distal binding residue" evidence="8">
    <location>
        <position position="95"/>
    </location>
    <ligand>
        <name>heme</name>
        <dbReference type="ChEBI" id="CHEBI:30413"/>
    </ligand>
    <ligandPart>
        <name>Fe</name>
        <dbReference type="ChEBI" id="CHEBI:18248"/>
    </ligandPart>
</feature>
<feature type="signal peptide" evidence="9">
    <location>
        <begin position="1"/>
        <end position="22"/>
    </location>
</feature>
<dbReference type="GO" id="GO:0005344">
    <property type="term" value="F:oxygen carrier activity"/>
    <property type="evidence" value="ECO:0007669"/>
    <property type="project" value="UniProtKB-UniRule"/>
</dbReference>
<keyword evidence="9" id="KW-0732">Signal</keyword>
<evidence type="ECO:0000256" key="3">
    <source>
        <dbReference type="ARBA" id="ARBA00022617"/>
    </source>
</evidence>
<sequence length="143" mass="16095">MGRSLWLILGLSLSLLAGCAQQPPKDDSLYHDLGQRAGIQKIVEGMLLHIAQDDRIYKYFAKVDIVRVRDKLVERFCVEAGGPCTYTGDSLEEVHKGMKLSRSDFNALVENLIDAMNEQHIPVTTQNRFIARLAPQRGEVIEK</sequence>
<dbReference type="PROSITE" id="PS51257">
    <property type="entry name" value="PROKAR_LIPOPROTEIN"/>
    <property type="match status" value="1"/>
</dbReference>
<reference evidence="10 11" key="1">
    <citation type="submission" date="2016-08" db="EMBL/GenBank/DDBJ databases">
        <title>Whole genome sequence of Pseudomonas graminis strain UASWS1507, a potential biological control agent for agriculture.</title>
        <authorList>
            <person name="Crovadore J."/>
            <person name="Calmin G."/>
            <person name="Chablais R."/>
            <person name="Cochard B."/>
            <person name="Lefort F."/>
        </authorList>
    </citation>
    <scope>NUCLEOTIDE SEQUENCE [LARGE SCALE GENOMIC DNA]</scope>
    <source>
        <strain evidence="10 11">UASWS1507</strain>
    </source>
</reference>
<dbReference type="RefSeq" id="WP_065992485.1">
    <property type="nucleotide sequence ID" value="NZ_MDEN01000069.1"/>
</dbReference>
<evidence type="ECO:0000313" key="10">
    <source>
        <dbReference type="EMBL" id="OCX11328.1"/>
    </source>
</evidence>
<dbReference type="Proteomes" id="UP000095143">
    <property type="component" value="Unassembled WGS sequence"/>
</dbReference>
<accession>A0A1C2D9B5</accession>
<keyword evidence="6" id="KW-0561">Oxygen transport</keyword>
<protein>
    <recommendedName>
        <fullName evidence="6">Group 1 truncated hemoglobin</fullName>
    </recommendedName>
</protein>
<gene>
    <name evidence="10" type="ORF">BBI10_24360</name>
</gene>
<dbReference type="Gene3D" id="1.10.490.10">
    <property type="entry name" value="Globins"/>
    <property type="match status" value="1"/>
</dbReference>
<comment type="cofactor">
    <cofactor evidence="7">
        <name>heme</name>
        <dbReference type="ChEBI" id="CHEBI:30413"/>
    </cofactor>
    <text evidence="7">Binds 1 heme group per subunit.</text>
</comment>
<evidence type="ECO:0000256" key="5">
    <source>
        <dbReference type="ARBA" id="ARBA00023004"/>
    </source>
</evidence>
<dbReference type="Pfam" id="PF01152">
    <property type="entry name" value="Bac_globin"/>
    <property type="match status" value="1"/>
</dbReference>
<dbReference type="SUPFAM" id="SSF46458">
    <property type="entry name" value="Globin-like"/>
    <property type="match status" value="1"/>
</dbReference>
<comment type="caution">
    <text evidence="10">The sequence shown here is derived from an EMBL/GenBank/DDBJ whole genome shotgun (WGS) entry which is preliminary data.</text>
</comment>
<name>A0A1C2D9B5_9PSED</name>
<dbReference type="InterPro" id="IPR016339">
    <property type="entry name" value="Hemoglobin_trunc_I"/>
</dbReference>
<evidence type="ECO:0000313" key="11">
    <source>
        <dbReference type="Proteomes" id="UP000095143"/>
    </source>
</evidence>
<feature type="chain" id="PRO_5008659178" description="Group 1 truncated hemoglobin" evidence="9">
    <location>
        <begin position="23"/>
        <end position="143"/>
    </location>
</feature>
<dbReference type="InterPro" id="IPR012292">
    <property type="entry name" value="Globin/Proto"/>
</dbReference>
<dbReference type="GO" id="GO:0020037">
    <property type="term" value="F:heme binding"/>
    <property type="evidence" value="ECO:0007669"/>
    <property type="project" value="InterPro"/>
</dbReference>
<evidence type="ECO:0000256" key="7">
    <source>
        <dbReference type="PIRSR" id="PIRSR002030-1"/>
    </source>
</evidence>
<dbReference type="OrthoDB" id="9795814at2"/>
<dbReference type="AlphaFoldDB" id="A0A1C2D9B5"/>
<evidence type="ECO:0000256" key="9">
    <source>
        <dbReference type="SAM" id="SignalP"/>
    </source>
</evidence>
<dbReference type="GO" id="GO:0046872">
    <property type="term" value="F:metal ion binding"/>
    <property type="evidence" value="ECO:0007669"/>
    <property type="project" value="UniProtKB-UniRule"/>
</dbReference>